<proteinExistence type="predicted"/>
<dbReference type="Gramene" id="novel_model_1903_5bd9a17a">
    <property type="protein sequence ID" value="cds.novel_model_1903_5bd9a17a"/>
    <property type="gene ID" value="novel_gene_1041_5bd9a17a"/>
</dbReference>
<sequence>MAEFLDRADGFIKLEEVLQRADVEPRPGQPRVPSARASAQTLQYPSSSTSSGKISNNNGIQGCGKKGKFASKAE</sequence>
<reference evidence="2" key="1">
    <citation type="submission" date="2018-11" db="EMBL/GenBank/DDBJ databases">
        <authorList>
            <person name="Grassa J C."/>
        </authorList>
    </citation>
    <scope>NUCLEOTIDE SEQUENCE [LARGE SCALE GENOMIC DNA]</scope>
</reference>
<dbReference type="EnsemblPlants" id="novel_model_1903_5bd9a17a">
    <property type="protein sequence ID" value="cds.novel_model_1903_5bd9a17a"/>
    <property type="gene ID" value="novel_gene_1041_5bd9a17a"/>
</dbReference>
<evidence type="ECO:0000313" key="2">
    <source>
        <dbReference type="EnsemblPlants" id="cds.novel_model_1903_5bd9a17a"/>
    </source>
</evidence>
<feature type="compositionally biased region" description="Basic residues" evidence="1">
    <location>
        <begin position="65"/>
        <end position="74"/>
    </location>
</feature>
<dbReference type="EMBL" id="UZAU01000058">
    <property type="status" value="NOT_ANNOTATED_CDS"/>
    <property type="molecule type" value="Genomic_DNA"/>
</dbReference>
<evidence type="ECO:0000313" key="3">
    <source>
        <dbReference type="Proteomes" id="UP000596661"/>
    </source>
</evidence>
<dbReference type="Proteomes" id="UP000596661">
    <property type="component" value="Chromosome 1"/>
</dbReference>
<feature type="compositionally biased region" description="Low complexity" evidence="1">
    <location>
        <begin position="46"/>
        <end position="60"/>
    </location>
</feature>
<dbReference type="AlphaFoldDB" id="A0A803QVJ9"/>
<organism evidence="2 3">
    <name type="scientific">Cannabis sativa</name>
    <name type="common">Hemp</name>
    <name type="synonym">Marijuana</name>
    <dbReference type="NCBI Taxonomy" id="3483"/>
    <lineage>
        <taxon>Eukaryota</taxon>
        <taxon>Viridiplantae</taxon>
        <taxon>Streptophyta</taxon>
        <taxon>Embryophyta</taxon>
        <taxon>Tracheophyta</taxon>
        <taxon>Spermatophyta</taxon>
        <taxon>Magnoliopsida</taxon>
        <taxon>eudicotyledons</taxon>
        <taxon>Gunneridae</taxon>
        <taxon>Pentapetalae</taxon>
        <taxon>rosids</taxon>
        <taxon>fabids</taxon>
        <taxon>Rosales</taxon>
        <taxon>Cannabaceae</taxon>
        <taxon>Cannabis</taxon>
    </lineage>
</organism>
<name>A0A803QVJ9_CANSA</name>
<protein>
    <submittedName>
        <fullName evidence="2">Uncharacterized protein</fullName>
    </submittedName>
</protein>
<reference evidence="2" key="2">
    <citation type="submission" date="2021-03" db="UniProtKB">
        <authorList>
            <consortium name="EnsemblPlants"/>
        </authorList>
    </citation>
    <scope>IDENTIFICATION</scope>
</reference>
<keyword evidence="3" id="KW-1185">Reference proteome</keyword>
<accession>A0A803QVJ9</accession>
<feature type="region of interest" description="Disordered" evidence="1">
    <location>
        <begin position="22"/>
        <end position="74"/>
    </location>
</feature>
<evidence type="ECO:0000256" key="1">
    <source>
        <dbReference type="SAM" id="MobiDB-lite"/>
    </source>
</evidence>